<evidence type="ECO:0000256" key="1">
    <source>
        <dbReference type="SAM" id="Phobius"/>
    </source>
</evidence>
<accession>A0A482VK01</accession>
<keyword evidence="1" id="KW-0472">Membrane</keyword>
<gene>
    <name evidence="2" type="ORF">BDFB_001339</name>
</gene>
<protein>
    <submittedName>
        <fullName evidence="2">Uncharacterized protein</fullName>
    </submittedName>
</protein>
<keyword evidence="3" id="KW-1185">Reference proteome</keyword>
<evidence type="ECO:0000313" key="2">
    <source>
        <dbReference type="EMBL" id="RZC32994.1"/>
    </source>
</evidence>
<name>A0A482VK01_ASBVE</name>
<comment type="caution">
    <text evidence="2">The sequence shown here is derived from an EMBL/GenBank/DDBJ whole genome shotgun (WGS) entry which is preliminary data.</text>
</comment>
<dbReference type="Proteomes" id="UP000292052">
    <property type="component" value="Unassembled WGS sequence"/>
</dbReference>
<keyword evidence="1" id="KW-1133">Transmembrane helix</keyword>
<dbReference type="AlphaFoldDB" id="A0A482VK01"/>
<feature type="transmembrane region" description="Helical" evidence="1">
    <location>
        <begin position="7"/>
        <end position="27"/>
    </location>
</feature>
<sequence>MKNFLEIFSFTMLAKIVSVVLMMGTVFSEKNVSLLEQKEEPDVNISTKFHKFEPPNWLRPIADKVSSIVALTKHPNFGGFQLLNPQNLWEKLHEKGGAYLTGSQGTTFGTSNSQVDYPFAYRKTKN</sequence>
<organism evidence="2 3">
    <name type="scientific">Asbolus verrucosus</name>
    <name type="common">Desert ironclad beetle</name>
    <dbReference type="NCBI Taxonomy" id="1661398"/>
    <lineage>
        <taxon>Eukaryota</taxon>
        <taxon>Metazoa</taxon>
        <taxon>Ecdysozoa</taxon>
        <taxon>Arthropoda</taxon>
        <taxon>Hexapoda</taxon>
        <taxon>Insecta</taxon>
        <taxon>Pterygota</taxon>
        <taxon>Neoptera</taxon>
        <taxon>Endopterygota</taxon>
        <taxon>Coleoptera</taxon>
        <taxon>Polyphaga</taxon>
        <taxon>Cucujiformia</taxon>
        <taxon>Tenebrionidae</taxon>
        <taxon>Pimeliinae</taxon>
        <taxon>Asbolus</taxon>
    </lineage>
</organism>
<evidence type="ECO:0000313" key="3">
    <source>
        <dbReference type="Proteomes" id="UP000292052"/>
    </source>
</evidence>
<proteinExistence type="predicted"/>
<dbReference type="OrthoDB" id="6701896at2759"/>
<dbReference type="EMBL" id="QDEB01092888">
    <property type="protein sequence ID" value="RZC32994.1"/>
    <property type="molecule type" value="Genomic_DNA"/>
</dbReference>
<keyword evidence="1" id="KW-0812">Transmembrane</keyword>
<reference evidence="2 3" key="1">
    <citation type="submission" date="2017-03" db="EMBL/GenBank/DDBJ databases">
        <title>Genome of the blue death feigning beetle - Asbolus verrucosus.</title>
        <authorList>
            <person name="Rider S.D."/>
        </authorList>
    </citation>
    <scope>NUCLEOTIDE SEQUENCE [LARGE SCALE GENOMIC DNA]</scope>
    <source>
        <strain evidence="2">Butters</strain>
        <tissue evidence="2">Head and leg muscle</tissue>
    </source>
</reference>